<dbReference type="InterPro" id="IPR036291">
    <property type="entry name" value="NAD(P)-bd_dom_sf"/>
</dbReference>
<protein>
    <submittedName>
        <fullName evidence="4">Zinc-binding dehydrogenase</fullName>
    </submittedName>
</protein>
<evidence type="ECO:0000256" key="2">
    <source>
        <dbReference type="ARBA" id="ARBA00023002"/>
    </source>
</evidence>
<sequence>MLAVRVNRFGGPEVLVAEQLPEPVAGPGQVVVGVAVAATDFVQTQLRRGFTPGPPLPEPPYVPGGTVAGEVVSVGEGVDPGWLGRHVVTRTSDGYGGHAERAVADEAALVPVPAGVGLREAAALLDDGSTALGLVDNAPVAPGEWVLVEAAGGGVGSVLVQLASSAGARVIGAARGERKLAQVAELGAEQVVDYTEPDWAEKVRAIIGGGPDLVFDGVGGEIGRAAFEVTARGGRFSVHGASSGTATEVDPAEARRRGVEVLPLSQLYGLQHGVEKRAERVLAAVAAGALRPLIGQTFPLDRAAQAHAAMESRSVVGKTLLTT</sequence>
<dbReference type="EMBL" id="JBHTIW010000025">
    <property type="protein sequence ID" value="MFD0922861.1"/>
    <property type="molecule type" value="Genomic_DNA"/>
</dbReference>
<feature type="domain" description="Enoyl reductase (ER)" evidence="3">
    <location>
        <begin position="10"/>
        <end position="321"/>
    </location>
</feature>
<gene>
    <name evidence="4" type="ORF">ACFQ16_24195</name>
</gene>
<keyword evidence="1" id="KW-0521">NADP</keyword>
<dbReference type="Pfam" id="PF13602">
    <property type="entry name" value="ADH_zinc_N_2"/>
    <property type="match status" value="1"/>
</dbReference>
<evidence type="ECO:0000313" key="5">
    <source>
        <dbReference type="Proteomes" id="UP001597018"/>
    </source>
</evidence>
<keyword evidence="2" id="KW-0560">Oxidoreductase</keyword>
<evidence type="ECO:0000256" key="1">
    <source>
        <dbReference type="ARBA" id="ARBA00022857"/>
    </source>
</evidence>
<dbReference type="RefSeq" id="WP_263253559.1">
    <property type="nucleotide sequence ID" value="NZ_BAABLT010000027.1"/>
</dbReference>
<dbReference type="InterPro" id="IPR013154">
    <property type="entry name" value="ADH-like_N"/>
</dbReference>
<organism evidence="4 5">
    <name type="scientific">Saccharopolyspora rosea</name>
    <dbReference type="NCBI Taxonomy" id="524884"/>
    <lineage>
        <taxon>Bacteria</taxon>
        <taxon>Bacillati</taxon>
        <taxon>Actinomycetota</taxon>
        <taxon>Actinomycetes</taxon>
        <taxon>Pseudonocardiales</taxon>
        <taxon>Pseudonocardiaceae</taxon>
        <taxon>Saccharopolyspora</taxon>
    </lineage>
</organism>
<dbReference type="PANTHER" id="PTHR48106">
    <property type="entry name" value="QUINONE OXIDOREDUCTASE PIG3-RELATED"/>
    <property type="match status" value="1"/>
</dbReference>
<evidence type="ECO:0000313" key="4">
    <source>
        <dbReference type="EMBL" id="MFD0922861.1"/>
    </source>
</evidence>
<dbReference type="PROSITE" id="PS01162">
    <property type="entry name" value="QOR_ZETA_CRYSTAL"/>
    <property type="match status" value="1"/>
</dbReference>
<comment type="caution">
    <text evidence="4">The sequence shown here is derived from an EMBL/GenBank/DDBJ whole genome shotgun (WGS) entry which is preliminary data.</text>
</comment>
<keyword evidence="5" id="KW-1185">Reference proteome</keyword>
<dbReference type="SMART" id="SM00829">
    <property type="entry name" value="PKS_ER"/>
    <property type="match status" value="1"/>
</dbReference>
<dbReference type="Pfam" id="PF08240">
    <property type="entry name" value="ADH_N"/>
    <property type="match status" value="1"/>
</dbReference>
<dbReference type="Proteomes" id="UP001597018">
    <property type="component" value="Unassembled WGS sequence"/>
</dbReference>
<name>A0ABW3FWK2_9PSEU</name>
<reference evidence="5" key="1">
    <citation type="journal article" date="2019" name="Int. J. Syst. Evol. Microbiol.">
        <title>The Global Catalogue of Microorganisms (GCM) 10K type strain sequencing project: providing services to taxonomists for standard genome sequencing and annotation.</title>
        <authorList>
            <consortium name="The Broad Institute Genomics Platform"/>
            <consortium name="The Broad Institute Genome Sequencing Center for Infectious Disease"/>
            <person name="Wu L."/>
            <person name="Ma J."/>
        </authorList>
    </citation>
    <scope>NUCLEOTIDE SEQUENCE [LARGE SCALE GENOMIC DNA]</scope>
    <source>
        <strain evidence="5">CCUG 56401</strain>
    </source>
</reference>
<accession>A0ABW3FWK2</accession>
<dbReference type="Gene3D" id="3.90.180.10">
    <property type="entry name" value="Medium-chain alcohol dehydrogenases, catalytic domain"/>
    <property type="match status" value="1"/>
</dbReference>
<dbReference type="InterPro" id="IPR011032">
    <property type="entry name" value="GroES-like_sf"/>
</dbReference>
<proteinExistence type="predicted"/>
<dbReference type="Gene3D" id="3.40.50.720">
    <property type="entry name" value="NAD(P)-binding Rossmann-like Domain"/>
    <property type="match status" value="1"/>
</dbReference>
<evidence type="ECO:0000259" key="3">
    <source>
        <dbReference type="SMART" id="SM00829"/>
    </source>
</evidence>
<dbReference type="InterPro" id="IPR020843">
    <property type="entry name" value="ER"/>
</dbReference>
<dbReference type="SUPFAM" id="SSF50129">
    <property type="entry name" value="GroES-like"/>
    <property type="match status" value="1"/>
</dbReference>
<dbReference type="InterPro" id="IPR002364">
    <property type="entry name" value="Quin_OxRdtase/zeta-crystal_CS"/>
</dbReference>
<dbReference type="SUPFAM" id="SSF51735">
    <property type="entry name" value="NAD(P)-binding Rossmann-fold domains"/>
    <property type="match status" value="1"/>
</dbReference>